<feature type="region of interest" description="Disordered" evidence="6">
    <location>
        <begin position="407"/>
        <end position="449"/>
    </location>
</feature>
<dbReference type="InterPro" id="IPR052337">
    <property type="entry name" value="SAT4-like"/>
</dbReference>
<proteinExistence type="inferred from homology"/>
<evidence type="ECO:0000256" key="6">
    <source>
        <dbReference type="SAM" id="MobiDB-lite"/>
    </source>
</evidence>
<feature type="domain" description="Rhodopsin" evidence="8">
    <location>
        <begin position="90"/>
        <end position="327"/>
    </location>
</feature>
<dbReference type="PANTHER" id="PTHR33048">
    <property type="entry name" value="PTH11-LIKE INTEGRAL MEMBRANE PROTEIN (AFU_ORTHOLOGUE AFUA_5G11245)"/>
    <property type="match status" value="1"/>
</dbReference>
<accession>A0AAN6S1H9</accession>
<evidence type="ECO:0000256" key="4">
    <source>
        <dbReference type="ARBA" id="ARBA00023136"/>
    </source>
</evidence>
<evidence type="ECO:0000259" key="8">
    <source>
        <dbReference type="Pfam" id="PF20684"/>
    </source>
</evidence>
<dbReference type="PANTHER" id="PTHR33048:SF42">
    <property type="entry name" value="INTEGRAL MEMBRANE PROTEIN"/>
    <property type="match status" value="1"/>
</dbReference>
<protein>
    <recommendedName>
        <fullName evidence="8">Rhodopsin domain-containing protein</fullName>
    </recommendedName>
</protein>
<keyword evidence="3 7" id="KW-1133">Transmembrane helix</keyword>
<dbReference type="AlphaFoldDB" id="A0AAN6S1H9"/>
<feature type="transmembrane region" description="Helical" evidence="7">
    <location>
        <begin position="302"/>
        <end position="322"/>
    </location>
</feature>
<evidence type="ECO:0000256" key="5">
    <source>
        <dbReference type="ARBA" id="ARBA00038359"/>
    </source>
</evidence>
<reference evidence="10" key="1">
    <citation type="journal article" date="2023" name="Mol. Phylogenet. Evol.">
        <title>Genome-scale phylogeny and comparative genomics of the fungal order Sordariales.</title>
        <authorList>
            <person name="Hensen N."/>
            <person name="Bonometti L."/>
            <person name="Westerberg I."/>
            <person name="Brannstrom I.O."/>
            <person name="Guillou S."/>
            <person name="Cros-Aarteil S."/>
            <person name="Calhoun S."/>
            <person name="Haridas S."/>
            <person name="Kuo A."/>
            <person name="Mondo S."/>
            <person name="Pangilinan J."/>
            <person name="Riley R."/>
            <person name="LaButti K."/>
            <person name="Andreopoulos B."/>
            <person name="Lipzen A."/>
            <person name="Chen C."/>
            <person name="Yan M."/>
            <person name="Daum C."/>
            <person name="Ng V."/>
            <person name="Clum A."/>
            <person name="Steindorff A."/>
            <person name="Ohm R.A."/>
            <person name="Martin F."/>
            <person name="Silar P."/>
            <person name="Natvig D.O."/>
            <person name="Lalanne C."/>
            <person name="Gautier V."/>
            <person name="Ament-Velasquez S.L."/>
            <person name="Kruys A."/>
            <person name="Hutchinson M.I."/>
            <person name="Powell A.J."/>
            <person name="Barry K."/>
            <person name="Miller A.N."/>
            <person name="Grigoriev I.V."/>
            <person name="Debuchy R."/>
            <person name="Gladieux P."/>
            <person name="Hiltunen Thoren M."/>
            <person name="Johannesson H."/>
        </authorList>
    </citation>
    <scope>NUCLEOTIDE SEQUENCE [LARGE SCALE GENOMIC DNA]</scope>
    <source>
        <strain evidence="10">CBS 340.73</strain>
    </source>
</reference>
<feature type="compositionally biased region" description="Polar residues" evidence="6">
    <location>
        <begin position="414"/>
        <end position="423"/>
    </location>
</feature>
<evidence type="ECO:0000313" key="10">
    <source>
        <dbReference type="Proteomes" id="UP001303473"/>
    </source>
</evidence>
<organism evidence="9 10">
    <name type="scientific">Diplogelasinospora grovesii</name>
    <dbReference type="NCBI Taxonomy" id="303347"/>
    <lineage>
        <taxon>Eukaryota</taxon>
        <taxon>Fungi</taxon>
        <taxon>Dikarya</taxon>
        <taxon>Ascomycota</taxon>
        <taxon>Pezizomycotina</taxon>
        <taxon>Sordariomycetes</taxon>
        <taxon>Sordariomycetidae</taxon>
        <taxon>Sordariales</taxon>
        <taxon>Diplogelasinosporaceae</taxon>
        <taxon>Diplogelasinospora</taxon>
    </lineage>
</organism>
<feature type="region of interest" description="Disordered" evidence="6">
    <location>
        <begin position="460"/>
        <end position="479"/>
    </location>
</feature>
<evidence type="ECO:0000256" key="7">
    <source>
        <dbReference type="SAM" id="Phobius"/>
    </source>
</evidence>
<feature type="transmembrane region" description="Helical" evidence="7">
    <location>
        <begin position="264"/>
        <end position="282"/>
    </location>
</feature>
<evidence type="ECO:0000256" key="2">
    <source>
        <dbReference type="ARBA" id="ARBA00022692"/>
    </source>
</evidence>
<dbReference type="Pfam" id="PF20684">
    <property type="entry name" value="Fung_rhodopsin"/>
    <property type="match status" value="1"/>
</dbReference>
<feature type="transmembrane region" description="Helical" evidence="7">
    <location>
        <begin position="108"/>
        <end position="131"/>
    </location>
</feature>
<feature type="transmembrane region" description="Helical" evidence="7">
    <location>
        <begin position="75"/>
        <end position="96"/>
    </location>
</feature>
<evidence type="ECO:0000256" key="3">
    <source>
        <dbReference type="ARBA" id="ARBA00022989"/>
    </source>
</evidence>
<dbReference type="InterPro" id="IPR049326">
    <property type="entry name" value="Rhodopsin_dom_fungi"/>
</dbReference>
<dbReference type="EMBL" id="MU853865">
    <property type="protein sequence ID" value="KAK3937025.1"/>
    <property type="molecule type" value="Genomic_DNA"/>
</dbReference>
<name>A0AAN6S1H9_9PEZI</name>
<comment type="subcellular location">
    <subcellularLocation>
        <location evidence="1">Membrane</location>
        <topology evidence="1">Multi-pass membrane protein</topology>
    </subcellularLocation>
</comment>
<feature type="transmembrane region" description="Helical" evidence="7">
    <location>
        <begin position="183"/>
        <end position="210"/>
    </location>
</feature>
<dbReference type="GO" id="GO:0016020">
    <property type="term" value="C:membrane"/>
    <property type="evidence" value="ECO:0007669"/>
    <property type="project" value="UniProtKB-SubCell"/>
</dbReference>
<keyword evidence="10" id="KW-1185">Reference proteome</keyword>
<feature type="transmembrane region" description="Helical" evidence="7">
    <location>
        <begin position="143"/>
        <end position="163"/>
    </location>
</feature>
<dbReference type="Proteomes" id="UP001303473">
    <property type="component" value="Unassembled WGS sequence"/>
</dbReference>
<keyword evidence="4 7" id="KW-0472">Membrane</keyword>
<gene>
    <name evidence="9" type="ORF">QBC46DRAFT_295108</name>
</gene>
<feature type="transmembrane region" description="Helical" evidence="7">
    <location>
        <begin position="230"/>
        <end position="252"/>
    </location>
</feature>
<comment type="caution">
    <text evidence="9">The sequence shown here is derived from an EMBL/GenBank/DDBJ whole genome shotgun (WGS) entry which is preliminary data.</text>
</comment>
<sequence>MSAYHNISTGSSSGLPKSFNYSSSSFGSPPASQDGTGFQGSLPHSAGGGNNSAIFHVPAAFRVTQTEDYGPQINFTIWLLGALSAAFLALRVYCKFLRHRGLWWDDHVLIASWLSLATANIFVSVAVNNGFGRPLSEFNFKNLNFFLLIINLAGTFSILAALWSKMSFAITVLRISSGWTKALVWFIIITVNISLGIAVAFTWCQCTPIAKTWQPNLKGECWPKYIQIRYNIFTAIYSGAMDIVLALVPWKLIWTLTMNKKEKFGVMVAMSMGVFAGITSFIKITQLPSIAQSSFTESTTQLTILATAESAITIMAASIPILRALLRDTRPPPGSARFYHNMDINLMYAGSMNSRGTGRSSTVIYSDSGYTGSRSMSMTQWSKEEKVEPVGPLMRLSRLSRLSGLSMGFGGNSGRNSSHQRYGSGSGHGHTRGDSDTISKGPPPPPGKIVQTEEVVVEYEPQARPQSTTNQWLGIGRAI</sequence>
<keyword evidence="2 7" id="KW-0812">Transmembrane</keyword>
<evidence type="ECO:0000313" key="9">
    <source>
        <dbReference type="EMBL" id="KAK3937025.1"/>
    </source>
</evidence>
<evidence type="ECO:0000256" key="1">
    <source>
        <dbReference type="ARBA" id="ARBA00004141"/>
    </source>
</evidence>
<comment type="similarity">
    <text evidence="5">Belongs to the SAT4 family.</text>
</comment>